<dbReference type="OrthoDB" id="9815852at2"/>
<name>C6LAB0_9FIRM</name>
<dbReference type="PANTHER" id="PTHR46558:SF13">
    <property type="entry name" value="HTH-TYPE TRANSCRIPTIONAL REGULATOR IMMR"/>
    <property type="match status" value="1"/>
</dbReference>
<dbReference type="AlphaFoldDB" id="C6LAB0"/>
<dbReference type="EMBL" id="ACCL02000002">
    <property type="protein sequence ID" value="EET62517.1"/>
    <property type="molecule type" value="Genomic_DNA"/>
</dbReference>
<dbReference type="CDD" id="cd00093">
    <property type="entry name" value="HTH_XRE"/>
    <property type="match status" value="1"/>
</dbReference>
<dbReference type="RefSeq" id="WP_006860352.1">
    <property type="nucleotide sequence ID" value="NZ_ACCL02000002.1"/>
</dbReference>
<feature type="transmembrane region" description="Helical" evidence="2">
    <location>
        <begin position="105"/>
        <end position="125"/>
    </location>
</feature>
<dbReference type="PANTHER" id="PTHR46558">
    <property type="entry name" value="TRACRIPTIONAL REGULATORY PROTEIN-RELATED-RELATED"/>
    <property type="match status" value="1"/>
</dbReference>
<keyword evidence="1 4" id="KW-0238">DNA-binding</keyword>
<feature type="transmembrane region" description="Helical" evidence="2">
    <location>
        <begin position="225"/>
        <end position="246"/>
    </location>
</feature>
<dbReference type="InterPro" id="IPR001387">
    <property type="entry name" value="Cro/C1-type_HTH"/>
</dbReference>
<proteinExistence type="predicted"/>
<keyword evidence="2" id="KW-0812">Transmembrane</keyword>
<feature type="transmembrane region" description="Helical" evidence="2">
    <location>
        <begin position="199"/>
        <end position="219"/>
    </location>
</feature>
<evidence type="ECO:0000313" key="4">
    <source>
        <dbReference type="EMBL" id="EET62517.1"/>
    </source>
</evidence>
<keyword evidence="2" id="KW-1133">Transmembrane helix</keyword>
<sequence>MILAEKIMDLRKKNGWSQEELAQQLRVSRQSVSKWEGGQSVPDLDKLLALSQIFGVTLDYLVKDEISSEEVQYTATDIPEDDLPHVSVEEADAFLATVQTAARQIAFGVSLCILSPITLLLLGILSETGRSRITEDMAGGLGVAVLLIMVAAAIPLFIKNGMQLDHYKHITQHNFHAEYGVESIAQDRMEKFSGTYTKGIIYGVLIIILGVVPLMLAAGFHASDFIMVVCLCFLLALIAVAVFFLVKNGMIQESYHQILQTGDFAPEKRAQSRRNETIGTIYWCSVTAIYLAVSLAENNWDKSWIIWPVAGVLFAAVLGFAQLLMKERRE</sequence>
<dbReference type="STRING" id="168384.SAMN05660368_02186"/>
<dbReference type="SUPFAM" id="SSF47413">
    <property type="entry name" value="lambda repressor-like DNA-binding domains"/>
    <property type="match status" value="1"/>
</dbReference>
<evidence type="ECO:0000313" key="5">
    <source>
        <dbReference type="Proteomes" id="UP000005561"/>
    </source>
</evidence>
<protein>
    <submittedName>
        <fullName evidence="4">DNA-binding helix-turn-helix protein</fullName>
    </submittedName>
</protein>
<keyword evidence="5" id="KW-1185">Reference proteome</keyword>
<reference evidence="4" key="1">
    <citation type="submission" date="2009-07" db="EMBL/GenBank/DDBJ databases">
        <authorList>
            <person name="Weinstock G."/>
            <person name="Sodergren E."/>
            <person name="Clifton S."/>
            <person name="Fulton L."/>
            <person name="Fulton B."/>
            <person name="Courtney L."/>
            <person name="Fronick C."/>
            <person name="Harrison M."/>
            <person name="Strong C."/>
            <person name="Farmer C."/>
            <person name="Delahaunty K."/>
            <person name="Markovic C."/>
            <person name="Hall O."/>
            <person name="Minx P."/>
            <person name="Tomlinson C."/>
            <person name="Mitreva M."/>
            <person name="Nelson J."/>
            <person name="Hou S."/>
            <person name="Wollam A."/>
            <person name="Pepin K.H."/>
            <person name="Johnson M."/>
            <person name="Bhonagiri V."/>
            <person name="Nash W.E."/>
            <person name="Warren W."/>
            <person name="Chinwalla A."/>
            <person name="Mardis E.R."/>
            <person name="Wilson R.K."/>
        </authorList>
    </citation>
    <scope>NUCLEOTIDE SEQUENCE [LARGE SCALE GENOMIC DNA]</scope>
    <source>
        <strain evidence="4">DSM 14469</strain>
    </source>
</reference>
<dbReference type="InterPro" id="IPR010982">
    <property type="entry name" value="Lambda_DNA-bd_dom_sf"/>
</dbReference>
<dbReference type="Gene3D" id="1.10.260.40">
    <property type="entry name" value="lambda repressor-like DNA-binding domains"/>
    <property type="match status" value="1"/>
</dbReference>
<dbReference type="Pfam" id="PF01381">
    <property type="entry name" value="HTH_3"/>
    <property type="match status" value="1"/>
</dbReference>
<evidence type="ECO:0000259" key="3">
    <source>
        <dbReference type="PROSITE" id="PS50943"/>
    </source>
</evidence>
<accession>C6LAB0</accession>
<keyword evidence="2" id="KW-0472">Membrane</keyword>
<feature type="transmembrane region" description="Helical" evidence="2">
    <location>
        <begin position="305"/>
        <end position="325"/>
    </location>
</feature>
<evidence type="ECO:0000256" key="1">
    <source>
        <dbReference type="ARBA" id="ARBA00023125"/>
    </source>
</evidence>
<evidence type="ECO:0000256" key="2">
    <source>
        <dbReference type="SAM" id="Phobius"/>
    </source>
</evidence>
<comment type="caution">
    <text evidence="4">The sequence shown here is derived from an EMBL/GenBank/DDBJ whole genome shotgun (WGS) entry which is preliminary data.</text>
</comment>
<feature type="domain" description="HTH cro/C1-type" evidence="3">
    <location>
        <begin position="7"/>
        <end position="61"/>
    </location>
</feature>
<dbReference type="SMART" id="SM00530">
    <property type="entry name" value="HTH_XRE"/>
    <property type="match status" value="1"/>
</dbReference>
<feature type="transmembrane region" description="Helical" evidence="2">
    <location>
        <begin position="277"/>
        <end position="293"/>
    </location>
</feature>
<dbReference type="GO" id="GO:0003677">
    <property type="term" value="F:DNA binding"/>
    <property type="evidence" value="ECO:0007669"/>
    <property type="project" value="UniProtKB-KW"/>
</dbReference>
<dbReference type="PROSITE" id="PS50943">
    <property type="entry name" value="HTH_CROC1"/>
    <property type="match status" value="1"/>
</dbReference>
<gene>
    <name evidence="4" type="ORF">BRYFOR_05552</name>
</gene>
<organism evidence="4 5">
    <name type="scientific">Marvinbryantia formatexigens DSM 14469</name>
    <dbReference type="NCBI Taxonomy" id="478749"/>
    <lineage>
        <taxon>Bacteria</taxon>
        <taxon>Bacillati</taxon>
        <taxon>Bacillota</taxon>
        <taxon>Clostridia</taxon>
        <taxon>Lachnospirales</taxon>
        <taxon>Lachnospiraceae</taxon>
        <taxon>Marvinbryantia</taxon>
    </lineage>
</organism>
<feature type="transmembrane region" description="Helical" evidence="2">
    <location>
        <begin position="137"/>
        <end position="158"/>
    </location>
</feature>
<dbReference type="Proteomes" id="UP000005561">
    <property type="component" value="Unassembled WGS sequence"/>
</dbReference>
<dbReference type="eggNOG" id="COG1396">
    <property type="taxonomic scope" value="Bacteria"/>
</dbReference>